<dbReference type="GO" id="GO:0070929">
    <property type="term" value="P:trans-translation"/>
    <property type="evidence" value="ECO:0007669"/>
    <property type="project" value="UniProtKB-UniRule"/>
</dbReference>
<gene>
    <name evidence="3 4" type="primary">smpB</name>
    <name evidence="4" type="ORF">UR96_C0034G0005</name>
</gene>
<dbReference type="CDD" id="cd09294">
    <property type="entry name" value="SmpB"/>
    <property type="match status" value="1"/>
</dbReference>
<dbReference type="HAMAP" id="MF_00023">
    <property type="entry name" value="SmpB"/>
    <property type="match status" value="1"/>
</dbReference>
<dbReference type="PROSITE" id="PS01317">
    <property type="entry name" value="SSRP"/>
    <property type="match status" value="1"/>
</dbReference>
<dbReference type="NCBIfam" id="NF003843">
    <property type="entry name" value="PRK05422.1"/>
    <property type="match status" value="1"/>
</dbReference>
<comment type="caution">
    <text evidence="4">The sequence shown here is derived from an EMBL/GenBank/DDBJ whole genome shotgun (WGS) entry which is preliminary data.</text>
</comment>
<accession>A0A0G0DC84</accession>
<sequence>MKIVNKKASFNYEILESLEAGVVLTGAEVKSIKSGRANIGDAYVKVLGNELWLVNANIPQYQFASDKNYDPARSKKLLINRDQLDKLESKMKQGNLTLIPVSLYTVRGMIKVEVGLAKGRKYHEKKDRDKERDLDRELHIENRKYVI</sequence>
<keyword evidence="2 3" id="KW-0694">RNA-binding</keyword>
<dbReference type="GO" id="GO:0005829">
    <property type="term" value="C:cytosol"/>
    <property type="evidence" value="ECO:0007669"/>
    <property type="project" value="TreeGrafter"/>
</dbReference>
<evidence type="ECO:0000256" key="3">
    <source>
        <dbReference type="HAMAP-Rule" id="MF_00023"/>
    </source>
</evidence>
<evidence type="ECO:0000256" key="2">
    <source>
        <dbReference type="ARBA" id="ARBA00022884"/>
    </source>
</evidence>
<dbReference type="AlphaFoldDB" id="A0A0G0DC84"/>
<dbReference type="Pfam" id="PF01668">
    <property type="entry name" value="SmpB"/>
    <property type="match status" value="1"/>
</dbReference>
<reference evidence="4 5" key="1">
    <citation type="journal article" date="2015" name="Nature">
        <title>rRNA introns, odd ribosomes, and small enigmatic genomes across a large radiation of phyla.</title>
        <authorList>
            <person name="Brown C.T."/>
            <person name="Hug L.A."/>
            <person name="Thomas B.C."/>
            <person name="Sharon I."/>
            <person name="Castelle C.J."/>
            <person name="Singh A."/>
            <person name="Wilkins M.J."/>
            <person name="Williams K.H."/>
            <person name="Banfield J.F."/>
        </authorList>
    </citation>
    <scope>NUCLEOTIDE SEQUENCE [LARGE SCALE GENOMIC DNA]</scope>
</reference>
<protein>
    <recommendedName>
        <fullName evidence="3">SsrA-binding protein</fullName>
    </recommendedName>
    <alternativeName>
        <fullName evidence="3">Small protein B</fullName>
    </alternativeName>
</protein>
<organism evidence="4 5">
    <name type="scientific">candidate division WS6 bacterium GW2011_GWC1_36_11</name>
    <dbReference type="NCBI Taxonomy" id="1619090"/>
    <lineage>
        <taxon>Bacteria</taxon>
        <taxon>Candidatus Dojkabacteria</taxon>
    </lineage>
</organism>
<comment type="function">
    <text evidence="3">Required for rescue of stalled ribosomes mediated by trans-translation. Binds to transfer-messenger RNA (tmRNA), required for stable association of tmRNA with ribosomes. tmRNA and SmpB together mimic tRNA shape, replacing the anticodon stem-loop with SmpB. tmRNA is encoded by the ssrA gene; the 2 termini fold to resemble tRNA(Ala) and it encodes a 'tag peptide', a short internal open reading frame. During trans-translation Ala-aminoacylated tmRNA acts like a tRNA, entering the A-site of stalled ribosomes, displacing the stalled mRNA. The ribosome then switches to translate the ORF on the tmRNA; the nascent peptide is terminated with the 'tag peptide' encoded by the tmRNA and targeted for degradation. The ribosome is freed to recommence translation, which seems to be the essential function of trans-translation.</text>
</comment>
<dbReference type="InterPro" id="IPR000037">
    <property type="entry name" value="SsrA-bd_prot"/>
</dbReference>
<dbReference type="InterPro" id="IPR023620">
    <property type="entry name" value="SmpB"/>
</dbReference>
<dbReference type="Gene3D" id="2.40.280.10">
    <property type="match status" value="1"/>
</dbReference>
<dbReference type="EMBL" id="LBRE01000034">
    <property type="protein sequence ID" value="KKP91063.1"/>
    <property type="molecule type" value="Genomic_DNA"/>
</dbReference>
<evidence type="ECO:0000313" key="5">
    <source>
        <dbReference type="Proteomes" id="UP000034140"/>
    </source>
</evidence>
<proteinExistence type="inferred from homology"/>
<dbReference type="NCBIfam" id="TIGR00086">
    <property type="entry name" value="smpB"/>
    <property type="match status" value="1"/>
</dbReference>
<dbReference type="Proteomes" id="UP000034140">
    <property type="component" value="Unassembled WGS sequence"/>
</dbReference>
<evidence type="ECO:0000256" key="1">
    <source>
        <dbReference type="ARBA" id="ARBA00022490"/>
    </source>
</evidence>
<dbReference type="GO" id="GO:0070930">
    <property type="term" value="P:trans-translation-dependent protein tagging"/>
    <property type="evidence" value="ECO:0007669"/>
    <property type="project" value="TreeGrafter"/>
</dbReference>
<dbReference type="SUPFAM" id="SSF74982">
    <property type="entry name" value="Small protein B (SmpB)"/>
    <property type="match status" value="1"/>
</dbReference>
<dbReference type="GO" id="GO:0003723">
    <property type="term" value="F:RNA binding"/>
    <property type="evidence" value="ECO:0007669"/>
    <property type="project" value="UniProtKB-UniRule"/>
</dbReference>
<evidence type="ECO:0000313" key="4">
    <source>
        <dbReference type="EMBL" id="KKP91063.1"/>
    </source>
</evidence>
<dbReference type="PANTHER" id="PTHR30308">
    <property type="entry name" value="TMRNA-BINDING COMPONENT OF TRANS-TRANSLATION TAGGING COMPLEX"/>
    <property type="match status" value="1"/>
</dbReference>
<comment type="similarity">
    <text evidence="3">Belongs to the SmpB family.</text>
</comment>
<keyword evidence="1 3" id="KW-0963">Cytoplasm</keyword>
<dbReference type="PANTHER" id="PTHR30308:SF2">
    <property type="entry name" value="SSRA-BINDING PROTEIN"/>
    <property type="match status" value="1"/>
</dbReference>
<dbReference type="InterPro" id="IPR020081">
    <property type="entry name" value="SsrA-bd_prot_CS"/>
</dbReference>
<name>A0A0G0DC84_9BACT</name>
<comment type="subcellular location">
    <subcellularLocation>
        <location evidence="3">Cytoplasm</location>
    </subcellularLocation>
    <text evidence="3">The tmRNA-SmpB complex associates with stalled 70S ribosomes.</text>
</comment>